<organism evidence="2 3">
    <name type="scientific">Lederbergia lenta</name>
    <name type="common">Bacillus lentus</name>
    <dbReference type="NCBI Taxonomy" id="1467"/>
    <lineage>
        <taxon>Bacteria</taxon>
        <taxon>Bacillati</taxon>
        <taxon>Bacillota</taxon>
        <taxon>Bacilli</taxon>
        <taxon>Bacillales</taxon>
        <taxon>Bacillaceae</taxon>
        <taxon>Lederbergia</taxon>
    </lineage>
</organism>
<keyword evidence="1" id="KW-0472">Membrane</keyword>
<dbReference type="Proteomes" id="UP000249134">
    <property type="component" value="Chromosome 1"/>
</dbReference>
<accession>A0A2X4VKQ4</accession>
<evidence type="ECO:0000313" key="2">
    <source>
        <dbReference type="EMBL" id="SQI51543.1"/>
    </source>
</evidence>
<dbReference type="EMBL" id="LS483476">
    <property type="protein sequence ID" value="SQI51543.1"/>
    <property type="molecule type" value="Genomic_DNA"/>
</dbReference>
<name>A0A2X4VKQ4_LEDLE</name>
<evidence type="ECO:0000256" key="1">
    <source>
        <dbReference type="SAM" id="Phobius"/>
    </source>
</evidence>
<dbReference type="KEGG" id="blen:NCTC4824_00304"/>
<evidence type="ECO:0000313" key="3">
    <source>
        <dbReference type="Proteomes" id="UP000249134"/>
    </source>
</evidence>
<protein>
    <submittedName>
        <fullName evidence="2">Protein of uncharacterized function (DUF2812)</fullName>
    </submittedName>
</protein>
<feature type="transmembrane region" description="Helical" evidence="1">
    <location>
        <begin position="140"/>
        <end position="162"/>
    </location>
</feature>
<dbReference type="STRING" id="1348624.GCA_001591545_03809"/>
<sequence length="171" mass="20771">MNKMTIKRFKLFLASSIEKEEEWLTEMSKRGLHFKKYRLFTYYFDENPDESYIYQIDFREADDDYFQLYQDAGWQYVDSSIKRFHYFCTKAGTEGSKKIYSDSESVKETLQRMMAFYIAIFFAMITSQIGLIVTWEGWTIQVILAVFIAIVIILYLYMFYTLKRKINYYYK</sequence>
<proteinExistence type="predicted"/>
<keyword evidence="1" id="KW-0812">Transmembrane</keyword>
<dbReference type="Pfam" id="PF11193">
    <property type="entry name" value="DUF2812"/>
    <property type="match status" value="1"/>
</dbReference>
<gene>
    <name evidence="2" type="ORF">NCTC4824_00304</name>
</gene>
<keyword evidence="3" id="KW-1185">Reference proteome</keyword>
<dbReference type="AlphaFoldDB" id="A0A2X4VKQ4"/>
<keyword evidence="1" id="KW-1133">Transmembrane helix</keyword>
<reference evidence="2 3" key="1">
    <citation type="submission" date="2018-06" db="EMBL/GenBank/DDBJ databases">
        <authorList>
            <consortium name="Pathogen Informatics"/>
            <person name="Doyle S."/>
        </authorList>
    </citation>
    <scope>NUCLEOTIDE SEQUENCE [LARGE SCALE GENOMIC DNA]</scope>
    <source>
        <strain evidence="2 3">NCTC4824</strain>
    </source>
</reference>
<feature type="transmembrane region" description="Helical" evidence="1">
    <location>
        <begin position="114"/>
        <end position="134"/>
    </location>
</feature>
<dbReference type="InterPro" id="IPR021359">
    <property type="entry name" value="DUF2812"/>
</dbReference>